<dbReference type="EC" id="1.3.5.3" evidence="7"/>
<dbReference type="Pfam" id="PF12724">
    <property type="entry name" value="Flavodoxin_5"/>
    <property type="match status" value="1"/>
</dbReference>
<dbReference type="HAMAP" id="MF_00853">
    <property type="entry name" value="HemG"/>
    <property type="match status" value="1"/>
</dbReference>
<evidence type="ECO:0000256" key="5">
    <source>
        <dbReference type="ARBA" id="ARBA00023136"/>
    </source>
</evidence>
<name>A0A1H8DMB9_9BURK</name>
<comment type="catalytic activity">
    <reaction evidence="7">
        <text>protoporphyrinogen IX + 3 a ubiquinone = protoporphyrin IX + 3 a ubiquinol</text>
        <dbReference type="Rhea" id="RHEA:63936"/>
        <dbReference type="Rhea" id="RHEA-COMP:9565"/>
        <dbReference type="Rhea" id="RHEA-COMP:9566"/>
        <dbReference type="ChEBI" id="CHEBI:16389"/>
        <dbReference type="ChEBI" id="CHEBI:17976"/>
        <dbReference type="ChEBI" id="CHEBI:57306"/>
        <dbReference type="ChEBI" id="CHEBI:57307"/>
    </reaction>
</comment>
<keyword evidence="7" id="KW-1003">Cell membrane</keyword>
<gene>
    <name evidence="7" type="primary">hemG</name>
    <name evidence="9" type="ORF">SAMN02745977_00362</name>
</gene>
<dbReference type="Gene3D" id="3.40.50.360">
    <property type="match status" value="1"/>
</dbReference>
<evidence type="ECO:0000256" key="6">
    <source>
        <dbReference type="ARBA" id="ARBA00023244"/>
    </source>
</evidence>
<evidence type="ECO:0000313" key="9">
    <source>
        <dbReference type="EMBL" id="SEN07924.1"/>
    </source>
</evidence>
<reference evidence="9 10" key="1">
    <citation type="submission" date="2016-10" db="EMBL/GenBank/DDBJ databases">
        <authorList>
            <person name="de Groot N.N."/>
        </authorList>
    </citation>
    <scope>NUCLEOTIDE SEQUENCE [LARGE SCALE GENOMIC DNA]</scope>
    <source>
        <strain evidence="9 10">DSM 15123</strain>
    </source>
</reference>
<comment type="function">
    <text evidence="7">Catalyzes the 6-electron oxidation of protoporphyrinogen IX to form protoporphyrin IX; under anaerobic conditions uses menaquinone as an electron acceptor, under aerobic conditions uses ubiquinone as an electron acceptor.</text>
</comment>
<protein>
    <recommendedName>
        <fullName evidence="7">Protoporphyrinogen IX dehydrogenase [quinone]</fullName>
        <ecNumber evidence="7">1.3.5.3</ecNumber>
    </recommendedName>
    <alternativeName>
        <fullName evidence="7">Protoporphyrinogen IX dehydrogenase [menaquinone]</fullName>
    </alternativeName>
    <alternativeName>
        <fullName evidence="7">Protoporphyrinogen IX dehydrogenase [ubiquinone]</fullName>
    </alternativeName>
    <alternativeName>
        <fullName evidence="7">Protoporphyrinogen oxidase</fullName>
        <shortName evidence="7">PPO</shortName>
    </alternativeName>
</protein>
<dbReference type="GO" id="GO:0070819">
    <property type="term" value="F:menaquinone-dependent protoporphyrinogen oxidase activity"/>
    <property type="evidence" value="ECO:0007669"/>
    <property type="project" value="UniProtKB-UniRule"/>
</dbReference>
<dbReference type="SUPFAM" id="SSF52218">
    <property type="entry name" value="Flavoproteins"/>
    <property type="match status" value="1"/>
</dbReference>
<evidence type="ECO:0000313" key="10">
    <source>
        <dbReference type="Proteomes" id="UP000199531"/>
    </source>
</evidence>
<dbReference type="PANTHER" id="PTHR38030:SF2">
    <property type="entry name" value="PROTOPORPHYRINOGEN IX DEHYDROGENASE [QUINONE]"/>
    <property type="match status" value="1"/>
</dbReference>
<keyword evidence="6 7" id="KW-0627">Porphyrin biosynthesis</keyword>
<dbReference type="PANTHER" id="PTHR38030">
    <property type="entry name" value="PROTOPORPHYRINOGEN IX DEHYDROGENASE [MENAQUINONE]"/>
    <property type="match status" value="1"/>
</dbReference>
<comment type="cofactor">
    <cofactor evidence="7">
        <name>FMN</name>
        <dbReference type="ChEBI" id="CHEBI:58210"/>
    </cofactor>
    <text evidence="7">Binds 1 FMN non-covalently per subunit.</text>
</comment>
<dbReference type="STRING" id="1121117.SAMN02745977_00362"/>
<dbReference type="GO" id="GO:0006782">
    <property type="term" value="P:protoporphyrinogen IX biosynthetic process"/>
    <property type="evidence" value="ECO:0007669"/>
    <property type="project" value="UniProtKB-UniRule"/>
</dbReference>
<dbReference type="EMBL" id="FOCW01000001">
    <property type="protein sequence ID" value="SEN07924.1"/>
    <property type="molecule type" value="Genomic_DNA"/>
</dbReference>
<evidence type="ECO:0000256" key="2">
    <source>
        <dbReference type="ARBA" id="ARBA00022643"/>
    </source>
</evidence>
<feature type="domain" description="Flavodoxin" evidence="8">
    <location>
        <begin position="5"/>
        <end position="152"/>
    </location>
</feature>
<comment type="pathway">
    <text evidence="7">Porphyrin-containing compound metabolism; protoporphyrin-IX biosynthesis; protoporphyrin-IX from protoporphyrinogen-IX: step 1/1.</text>
</comment>
<dbReference type="InterPro" id="IPR052200">
    <property type="entry name" value="Protoporphyrinogen_IX_DH"/>
</dbReference>
<comment type="catalytic activity">
    <reaction evidence="7">
        <text>protoporphyrinogen IX + 3 a quinone = protoporphyrin IX + 3 a quinol</text>
        <dbReference type="Rhea" id="RHEA:65032"/>
        <dbReference type="ChEBI" id="CHEBI:24646"/>
        <dbReference type="ChEBI" id="CHEBI:57306"/>
        <dbReference type="ChEBI" id="CHEBI:57307"/>
        <dbReference type="ChEBI" id="CHEBI:132124"/>
        <dbReference type="EC" id="1.3.5.3"/>
    </reaction>
</comment>
<dbReference type="RefSeq" id="WP_091813143.1">
    <property type="nucleotide sequence ID" value="NZ_FOCW01000001.1"/>
</dbReference>
<dbReference type="GO" id="GO:0005886">
    <property type="term" value="C:plasma membrane"/>
    <property type="evidence" value="ECO:0007669"/>
    <property type="project" value="UniProtKB-SubCell"/>
</dbReference>
<comment type="catalytic activity">
    <reaction evidence="7">
        <text>protoporphyrinogen IX + 3 a menaquinone = protoporphyrin IX + 3 a menaquinol</text>
        <dbReference type="Rhea" id="RHEA:27409"/>
        <dbReference type="Rhea" id="RHEA-COMP:9537"/>
        <dbReference type="Rhea" id="RHEA-COMP:9539"/>
        <dbReference type="ChEBI" id="CHEBI:16374"/>
        <dbReference type="ChEBI" id="CHEBI:18151"/>
        <dbReference type="ChEBI" id="CHEBI:57306"/>
        <dbReference type="ChEBI" id="CHEBI:57307"/>
        <dbReference type="EC" id="1.3.5.3"/>
    </reaction>
</comment>
<dbReference type="UniPathway" id="UPA00251">
    <property type="reaction ID" value="UER00324"/>
</dbReference>
<keyword evidence="10" id="KW-1185">Reference proteome</keyword>
<keyword evidence="5" id="KW-0472">Membrane</keyword>
<dbReference type="Proteomes" id="UP000199531">
    <property type="component" value="Unassembled WGS sequence"/>
</dbReference>
<keyword evidence="4 7" id="KW-0560">Oxidoreductase</keyword>
<comment type="similarity">
    <text evidence="7">Belongs to the HemG family.</text>
</comment>
<evidence type="ECO:0000256" key="3">
    <source>
        <dbReference type="ARBA" id="ARBA00022741"/>
    </source>
</evidence>
<dbReference type="InterPro" id="IPR026816">
    <property type="entry name" value="Flavodoxin_dom"/>
</dbReference>
<organism evidence="9 10">
    <name type="scientific">Brachymonas denitrificans DSM 15123</name>
    <dbReference type="NCBI Taxonomy" id="1121117"/>
    <lineage>
        <taxon>Bacteria</taxon>
        <taxon>Pseudomonadati</taxon>
        <taxon>Pseudomonadota</taxon>
        <taxon>Betaproteobacteria</taxon>
        <taxon>Burkholderiales</taxon>
        <taxon>Comamonadaceae</taxon>
        <taxon>Brachymonas</taxon>
    </lineage>
</organism>
<accession>A0A1H8DMB9</accession>
<comment type="subcellular location">
    <subcellularLocation>
        <location evidence="7">Cell membrane</location>
        <topology evidence="7">Peripheral membrane protein</topology>
    </subcellularLocation>
</comment>
<evidence type="ECO:0000256" key="4">
    <source>
        <dbReference type="ARBA" id="ARBA00023002"/>
    </source>
</evidence>
<dbReference type="InterPro" id="IPR044264">
    <property type="entry name" value="HemG"/>
</dbReference>
<sequence length="175" mass="19552">MKRILIACSTVDGHTVEIGRRLQEQLAALGHTPELVQLEQTPSLPLADYDQIVIGASIRYGHFRPALYQFVERNAALLASKPSAFYAVNAVARKPAKQTAETNPYTRKFLAKVPWKPALVGVFGGKINYPQLGPLDRNVIRFIMWMTKGPTDPRSVTDFTDWAQVEAFGRKLAEQ</sequence>
<evidence type="ECO:0000256" key="7">
    <source>
        <dbReference type="HAMAP-Rule" id="MF_00853"/>
    </source>
</evidence>
<dbReference type="GO" id="GO:0004729">
    <property type="term" value="F:oxygen-dependent protoporphyrinogen oxidase activity"/>
    <property type="evidence" value="ECO:0007669"/>
    <property type="project" value="InterPro"/>
</dbReference>
<dbReference type="GO" id="GO:0010181">
    <property type="term" value="F:FMN binding"/>
    <property type="evidence" value="ECO:0007669"/>
    <property type="project" value="UniProtKB-UniRule"/>
</dbReference>
<dbReference type="InterPro" id="IPR029039">
    <property type="entry name" value="Flavoprotein-like_sf"/>
</dbReference>
<keyword evidence="1 7" id="KW-0285">Flavoprotein</keyword>
<dbReference type="AlphaFoldDB" id="A0A1H8DMB9"/>
<dbReference type="OrthoDB" id="9795729at2"/>
<proteinExistence type="inferred from homology"/>
<keyword evidence="2 7" id="KW-0288">FMN</keyword>
<keyword evidence="3 7" id="KW-0547">Nucleotide-binding</keyword>
<evidence type="ECO:0000256" key="1">
    <source>
        <dbReference type="ARBA" id="ARBA00022630"/>
    </source>
</evidence>
<dbReference type="NCBIfam" id="NF008316">
    <property type="entry name" value="PRK11104.1"/>
    <property type="match status" value="1"/>
</dbReference>
<evidence type="ECO:0000259" key="8">
    <source>
        <dbReference type="Pfam" id="PF12724"/>
    </source>
</evidence>